<dbReference type="VEuPathDB" id="FungiDB:CHGG_08907"/>
<evidence type="ECO:0008006" key="5">
    <source>
        <dbReference type="Google" id="ProtNLM"/>
    </source>
</evidence>
<feature type="compositionally biased region" description="Basic and acidic residues" evidence="1">
    <location>
        <begin position="32"/>
        <end position="43"/>
    </location>
</feature>
<evidence type="ECO:0000313" key="4">
    <source>
        <dbReference type="Proteomes" id="UP000001056"/>
    </source>
</evidence>
<evidence type="ECO:0000256" key="2">
    <source>
        <dbReference type="SAM" id="Phobius"/>
    </source>
</evidence>
<name>Q2GSZ7_CHAGB</name>
<proteinExistence type="predicted"/>
<sequence length="384" mass="44426">MEEIIYSPELTIPDTLLLRNLADDIQRHKEIKGASSKVDRDEGYSSTGSGRSAENAINKYGISEERDASDIQKLNGFNDHESKDFEPTVISSLDLADLQAKLPAVVYQNVVLPYIAWARTIVRHDTDVLMLTHLIMYFTTSLPSAIWLFYNFTYLHGIFHFVMQFWYMGTYTLMMHQHIHMGGILAKRPLLRLFDTYFPYVTDPLMGHTWNTYFYHHVKHHHVEGNGPDDLSSTLRYQRDELLHFLHYIGRFLVLIWLDLPLYYLRKGKYANAARAAFWELSNYTAIYMMYQLNSRAATFVFICPLTLMRIGLMVGNWGQHAFVDADEPDSDFRSSITLIDVPIDLTLDERAEMLRRHTRRFGEEEIKVKFAASAAAAATGKEE</sequence>
<protein>
    <recommendedName>
        <fullName evidence="5">Fatty acid desaturase domain-containing protein</fullName>
    </recommendedName>
</protein>
<dbReference type="RefSeq" id="XP_001226834.1">
    <property type="nucleotide sequence ID" value="XM_001226833.1"/>
</dbReference>
<dbReference type="AlphaFoldDB" id="Q2GSZ7"/>
<feature type="transmembrane region" description="Helical" evidence="2">
    <location>
        <begin position="154"/>
        <end position="174"/>
    </location>
</feature>
<keyword evidence="2" id="KW-1133">Transmembrane helix</keyword>
<dbReference type="InParanoid" id="Q2GSZ7"/>
<dbReference type="OrthoDB" id="1470350at2759"/>
<evidence type="ECO:0000256" key="1">
    <source>
        <dbReference type="SAM" id="MobiDB-lite"/>
    </source>
</evidence>
<feature type="region of interest" description="Disordered" evidence="1">
    <location>
        <begin position="32"/>
        <end position="56"/>
    </location>
</feature>
<dbReference type="GeneID" id="4395453"/>
<dbReference type="eggNOG" id="ENOG502RXW6">
    <property type="taxonomic scope" value="Eukaryota"/>
</dbReference>
<evidence type="ECO:0000313" key="3">
    <source>
        <dbReference type="EMBL" id="EAQ84893.1"/>
    </source>
</evidence>
<dbReference type="PANTHER" id="PTHR36459:SF1">
    <property type="entry name" value="FATTY ACID DESATURASE DOMAIN-CONTAINING PROTEIN-RELATED"/>
    <property type="match status" value="1"/>
</dbReference>
<feature type="transmembrane region" description="Helical" evidence="2">
    <location>
        <begin position="285"/>
        <end position="308"/>
    </location>
</feature>
<dbReference type="PANTHER" id="PTHR36459">
    <property type="entry name" value="ORF"/>
    <property type="match status" value="1"/>
</dbReference>
<reference evidence="4" key="1">
    <citation type="journal article" date="2015" name="Genome Announc.">
        <title>Draft genome sequence of the cellulolytic fungus Chaetomium globosum.</title>
        <authorList>
            <person name="Cuomo C.A."/>
            <person name="Untereiner W.A."/>
            <person name="Ma L.-J."/>
            <person name="Grabherr M."/>
            <person name="Birren B.W."/>
        </authorList>
    </citation>
    <scope>NUCLEOTIDE SEQUENCE [LARGE SCALE GENOMIC DNA]</scope>
    <source>
        <strain evidence="4">ATCC 6205 / CBS 148.51 / DSM 1962 / NBRC 6347 / NRRL 1970</strain>
    </source>
</reference>
<gene>
    <name evidence="3" type="ORF">CHGG_08907</name>
</gene>
<keyword evidence="2" id="KW-0812">Transmembrane</keyword>
<dbReference type="EMBL" id="CH408034">
    <property type="protein sequence ID" value="EAQ84893.1"/>
    <property type="molecule type" value="Genomic_DNA"/>
</dbReference>
<organism evidence="3 4">
    <name type="scientific">Chaetomium globosum (strain ATCC 6205 / CBS 148.51 / DSM 1962 / NBRC 6347 / NRRL 1970)</name>
    <name type="common">Soil fungus</name>
    <dbReference type="NCBI Taxonomy" id="306901"/>
    <lineage>
        <taxon>Eukaryota</taxon>
        <taxon>Fungi</taxon>
        <taxon>Dikarya</taxon>
        <taxon>Ascomycota</taxon>
        <taxon>Pezizomycotina</taxon>
        <taxon>Sordariomycetes</taxon>
        <taxon>Sordariomycetidae</taxon>
        <taxon>Sordariales</taxon>
        <taxon>Chaetomiaceae</taxon>
        <taxon>Chaetomium</taxon>
    </lineage>
</organism>
<feature type="transmembrane region" description="Helical" evidence="2">
    <location>
        <begin position="245"/>
        <end position="265"/>
    </location>
</feature>
<keyword evidence="2" id="KW-0472">Membrane</keyword>
<dbReference type="HOGENOM" id="CLU_033263_0_0_1"/>
<keyword evidence="4" id="KW-1185">Reference proteome</keyword>
<accession>Q2GSZ7</accession>
<dbReference type="Proteomes" id="UP000001056">
    <property type="component" value="Unassembled WGS sequence"/>
</dbReference>
<feature type="transmembrane region" description="Helical" evidence="2">
    <location>
        <begin position="128"/>
        <end position="148"/>
    </location>
</feature>